<reference evidence="2" key="2">
    <citation type="submission" date="2017-11" db="EMBL/GenBank/DDBJ databases">
        <title>Coralsnake Venomics: Analyses of Venom Gland Transcriptomes and Proteomes of Six Brazilian Taxa.</title>
        <authorList>
            <person name="Aird S.D."/>
            <person name="Jorge da Silva N."/>
            <person name="Qiu L."/>
            <person name="Villar-Briones A."/>
            <person name="Aparecida-Saddi V."/>
            <person name="Campos-Telles M.P."/>
            <person name="Grau M."/>
            <person name="Mikheyev A.S."/>
        </authorList>
    </citation>
    <scope>NUCLEOTIDE SEQUENCE</scope>
    <source>
        <tissue evidence="2">Venom_gland</tissue>
    </source>
</reference>
<reference evidence="2" key="1">
    <citation type="submission" date="2017-07" db="EMBL/GenBank/DDBJ databases">
        <authorList>
            <person name="Mikheyev A."/>
            <person name="Grau M."/>
        </authorList>
    </citation>
    <scope>NUCLEOTIDE SEQUENCE</scope>
    <source>
        <tissue evidence="2">Venom_gland</tissue>
    </source>
</reference>
<dbReference type="AlphaFoldDB" id="A0A2D4LPI4"/>
<sequence>MRERGGRREKRKRERERENMVSSHRWNIRNRPGHCLERTATSFHRILQAAAAIAKRPFFQPQYANPRFMSFFFLKKKKMRVHNLLCPGQMMGSNEEENQVYI</sequence>
<evidence type="ECO:0000313" key="2">
    <source>
        <dbReference type="EMBL" id="LAB22975.1"/>
    </source>
</evidence>
<feature type="region of interest" description="Disordered" evidence="1">
    <location>
        <begin position="1"/>
        <end position="25"/>
    </location>
</feature>
<accession>A0A2D4LPI4</accession>
<proteinExistence type="predicted"/>
<protein>
    <submittedName>
        <fullName evidence="2">Uncharacterized protein</fullName>
    </submittedName>
</protein>
<organism evidence="2">
    <name type="scientific">Micrurus spixii</name>
    <name type="common">Amazon coral snake</name>
    <dbReference type="NCBI Taxonomy" id="129469"/>
    <lineage>
        <taxon>Eukaryota</taxon>
        <taxon>Metazoa</taxon>
        <taxon>Chordata</taxon>
        <taxon>Craniata</taxon>
        <taxon>Vertebrata</taxon>
        <taxon>Euteleostomi</taxon>
        <taxon>Lepidosauria</taxon>
        <taxon>Squamata</taxon>
        <taxon>Bifurcata</taxon>
        <taxon>Unidentata</taxon>
        <taxon>Episquamata</taxon>
        <taxon>Toxicofera</taxon>
        <taxon>Serpentes</taxon>
        <taxon>Colubroidea</taxon>
        <taxon>Elapidae</taxon>
        <taxon>Elapinae</taxon>
        <taxon>Micrurus</taxon>
    </lineage>
</organism>
<dbReference type="EMBL" id="IACM01032175">
    <property type="protein sequence ID" value="LAB22975.1"/>
    <property type="molecule type" value="Transcribed_RNA"/>
</dbReference>
<name>A0A2D4LPI4_9SAUR</name>
<evidence type="ECO:0000256" key="1">
    <source>
        <dbReference type="SAM" id="MobiDB-lite"/>
    </source>
</evidence>